<gene>
    <name evidence="2" type="ORF">Vretifemale_17373</name>
</gene>
<feature type="non-terminal residue" evidence="2">
    <location>
        <position position="505"/>
    </location>
</feature>
<evidence type="ECO:0000313" key="3">
    <source>
        <dbReference type="Proteomes" id="UP000747110"/>
    </source>
</evidence>
<reference evidence="2" key="1">
    <citation type="journal article" date="2021" name="Proc. Natl. Acad. Sci. U.S.A.">
        <title>Three genomes in the algal genus Volvox reveal the fate of a haploid sex-determining region after a transition to homothallism.</title>
        <authorList>
            <person name="Yamamoto K."/>
            <person name="Hamaji T."/>
            <person name="Kawai-Toyooka H."/>
            <person name="Matsuzaki R."/>
            <person name="Takahashi F."/>
            <person name="Nishimura Y."/>
            <person name="Kawachi M."/>
            <person name="Noguchi H."/>
            <person name="Minakuchi Y."/>
            <person name="Umen J.G."/>
            <person name="Toyoda A."/>
            <person name="Nozaki H."/>
        </authorList>
    </citation>
    <scope>NUCLEOTIDE SEQUENCE</scope>
    <source>
        <strain evidence="2">NIES-3786</strain>
    </source>
</reference>
<feature type="region of interest" description="Disordered" evidence="1">
    <location>
        <begin position="334"/>
        <end position="374"/>
    </location>
</feature>
<feature type="region of interest" description="Disordered" evidence="1">
    <location>
        <begin position="401"/>
        <end position="440"/>
    </location>
</feature>
<feature type="compositionally biased region" description="Polar residues" evidence="1">
    <location>
        <begin position="164"/>
        <end position="173"/>
    </location>
</feature>
<evidence type="ECO:0000256" key="1">
    <source>
        <dbReference type="SAM" id="MobiDB-lite"/>
    </source>
</evidence>
<evidence type="ECO:0000313" key="2">
    <source>
        <dbReference type="EMBL" id="GIL89550.1"/>
    </source>
</evidence>
<sequence length="505" mass="51156">ARDALAAVLGWRPTGRRPALADLLIPSAESNDPRVGGGSDQHSAGPGATTALDGVQVTDAIRGEWQTEEKIKKEAAVLSSAPAAAAAAAAPVLVPALGCVRRSVGLWIPTTRRPAPLCTRSPHPLLRPDDYVLWPPEPHPVARWILLDVDMPIAAVGAEENAPKSASQDSNAAAPNPEHTALDPESTARHKHGTNTVAGTAAAESAVAMEDTFYMSSSCPKAEREDGGGSSGDGGESISPGDWRSGNVDDGDGSRAGRGAEPDANPNPNPDRTDSDLAFALPQLMHPVRDSPANRTDCVSSLVSGSSVQLADAEGAAAVAATGALTATAATAAAEQHGGDGGRGGGVEAAAREPGDKARTPQQTDRSRRAERRRAVALQAAAAAAGRFDLIASAGTYEKTAVPLPQERAPTGSQAGKSLERTGAQPSGDTAAATASGTNVTSPHLQPLLLPGLRHLPLKVAASLEQAFADAAAASIASGNSASYRRSFQVPIRDGGAAPVAAPGG</sequence>
<comment type="caution">
    <text evidence="2">The sequence shown here is derived from an EMBL/GenBank/DDBJ whole genome shotgun (WGS) entry which is preliminary data.</text>
</comment>
<dbReference type="EMBL" id="BNCP01000051">
    <property type="protein sequence ID" value="GIL89550.1"/>
    <property type="molecule type" value="Genomic_DNA"/>
</dbReference>
<feature type="region of interest" description="Disordered" evidence="1">
    <location>
        <begin position="217"/>
        <end position="276"/>
    </location>
</feature>
<feature type="region of interest" description="Disordered" evidence="1">
    <location>
        <begin position="28"/>
        <end position="50"/>
    </location>
</feature>
<proteinExistence type="predicted"/>
<dbReference type="Proteomes" id="UP000747110">
    <property type="component" value="Unassembled WGS sequence"/>
</dbReference>
<feature type="region of interest" description="Disordered" evidence="1">
    <location>
        <begin position="159"/>
        <end position="192"/>
    </location>
</feature>
<feature type="compositionally biased region" description="Basic and acidic residues" evidence="1">
    <location>
        <begin position="252"/>
        <end position="261"/>
    </location>
</feature>
<feature type="compositionally biased region" description="Basic and acidic residues" evidence="1">
    <location>
        <begin position="350"/>
        <end position="359"/>
    </location>
</feature>
<organism evidence="2 3">
    <name type="scientific">Volvox reticuliferus</name>
    <dbReference type="NCBI Taxonomy" id="1737510"/>
    <lineage>
        <taxon>Eukaryota</taxon>
        <taxon>Viridiplantae</taxon>
        <taxon>Chlorophyta</taxon>
        <taxon>core chlorophytes</taxon>
        <taxon>Chlorophyceae</taxon>
        <taxon>CS clade</taxon>
        <taxon>Chlamydomonadales</taxon>
        <taxon>Volvocaceae</taxon>
        <taxon>Volvox</taxon>
    </lineage>
</organism>
<accession>A0A8J4CVG4</accession>
<keyword evidence="3" id="KW-1185">Reference proteome</keyword>
<feature type="non-terminal residue" evidence="2">
    <location>
        <position position="1"/>
    </location>
</feature>
<dbReference type="AlphaFoldDB" id="A0A8J4CVG4"/>
<name>A0A8J4CVG4_9CHLO</name>
<protein>
    <submittedName>
        <fullName evidence="2">Uncharacterized protein</fullName>
    </submittedName>
</protein>